<evidence type="ECO:0000256" key="1">
    <source>
        <dbReference type="SAM" id="Phobius"/>
    </source>
</evidence>
<feature type="transmembrane region" description="Helical" evidence="1">
    <location>
        <begin position="326"/>
        <end position="346"/>
    </location>
</feature>
<dbReference type="EMBL" id="BAAAGF010000002">
    <property type="protein sequence ID" value="GAA0742934.1"/>
    <property type="molecule type" value="Genomic_DNA"/>
</dbReference>
<keyword evidence="1" id="KW-0472">Membrane</keyword>
<organism evidence="3 4">
    <name type="scientific">Gaetbulibacter jejuensis</name>
    <dbReference type="NCBI Taxonomy" id="584607"/>
    <lineage>
        <taxon>Bacteria</taxon>
        <taxon>Pseudomonadati</taxon>
        <taxon>Bacteroidota</taxon>
        <taxon>Flavobacteriia</taxon>
        <taxon>Flavobacteriales</taxon>
        <taxon>Flavobacteriaceae</taxon>
        <taxon>Gaetbulibacter</taxon>
    </lineage>
</organism>
<evidence type="ECO:0000313" key="4">
    <source>
        <dbReference type="Proteomes" id="UP001500736"/>
    </source>
</evidence>
<gene>
    <name evidence="3" type="ORF">GCM10009431_15540</name>
</gene>
<name>A0ABN1JNP3_9FLAO</name>
<feature type="domain" description="DUF6161" evidence="2">
    <location>
        <begin position="198"/>
        <end position="406"/>
    </location>
</feature>
<sequence>MTQTEFRKKLSETANTDWFNSVEFEMNYSHLNLSFEFKGFGHLHKFVNQQIRGWGKLSENLPNELIASKRHFESIENHLVNFTDSYRSQESEASLKNYFRSTKNQIQNNTNSYFTYDCPETDFLIEVYKNHPKSFIGAYSYLTGNLNQNINNKDNLNGYLLAYEFTLKDSTEITERRNKDKLSLSRLRTKFENSLPELESQLIEHLKNNTKKYEEYSKAIDDFKEDKEKTYSDWFINTKGDFEKFSSKSDKRLKELENTYQEKLKLEEPAKYWSERAKKLKKQGWMALGVLIALILIVVSSLGKLLWTTPEQIYESFFSGDKSAAIRWSIIYITFISFMAFAIRAVTKVMFSSFHLARDCEERHTLTYFYLSLLKDSTVDKEDKKLIMQALFSRAETGLLKDDASPTMPNDIVGKFMSK</sequence>
<keyword evidence="1" id="KW-0812">Transmembrane</keyword>
<accession>A0ABN1JNP3</accession>
<dbReference type="RefSeq" id="WP_343797202.1">
    <property type="nucleotide sequence ID" value="NZ_BAAAGF010000002.1"/>
</dbReference>
<feature type="transmembrane region" description="Helical" evidence="1">
    <location>
        <begin position="285"/>
        <end position="306"/>
    </location>
</feature>
<reference evidence="3 4" key="1">
    <citation type="journal article" date="2019" name="Int. J. Syst. Evol. Microbiol.">
        <title>The Global Catalogue of Microorganisms (GCM) 10K type strain sequencing project: providing services to taxonomists for standard genome sequencing and annotation.</title>
        <authorList>
            <consortium name="The Broad Institute Genomics Platform"/>
            <consortium name="The Broad Institute Genome Sequencing Center for Infectious Disease"/>
            <person name="Wu L."/>
            <person name="Ma J."/>
        </authorList>
    </citation>
    <scope>NUCLEOTIDE SEQUENCE [LARGE SCALE GENOMIC DNA]</scope>
    <source>
        <strain evidence="3 4">JCM 15976</strain>
    </source>
</reference>
<keyword evidence="4" id="KW-1185">Reference proteome</keyword>
<evidence type="ECO:0000313" key="3">
    <source>
        <dbReference type="EMBL" id="GAA0742934.1"/>
    </source>
</evidence>
<dbReference type="Proteomes" id="UP001500736">
    <property type="component" value="Unassembled WGS sequence"/>
</dbReference>
<dbReference type="Pfam" id="PF19658">
    <property type="entry name" value="DUF6161"/>
    <property type="match status" value="1"/>
</dbReference>
<proteinExistence type="predicted"/>
<comment type="caution">
    <text evidence="3">The sequence shown here is derived from an EMBL/GenBank/DDBJ whole genome shotgun (WGS) entry which is preliminary data.</text>
</comment>
<protein>
    <recommendedName>
        <fullName evidence="2">DUF6161 domain-containing protein</fullName>
    </recommendedName>
</protein>
<dbReference type="InterPro" id="IPR046159">
    <property type="entry name" value="DUF6161"/>
</dbReference>
<keyword evidence="1" id="KW-1133">Transmembrane helix</keyword>
<evidence type="ECO:0000259" key="2">
    <source>
        <dbReference type="Pfam" id="PF19658"/>
    </source>
</evidence>